<dbReference type="PANTHER" id="PTHR11373:SF4">
    <property type="entry name" value="DEOXYNUCLEOSIDE TRIPHOSPHATE TRIPHOSPHOHYDROLASE SAMHD1"/>
    <property type="match status" value="1"/>
</dbReference>
<dbReference type="Gene3D" id="1.10.3210.10">
    <property type="entry name" value="Hypothetical protein af1432"/>
    <property type="match status" value="1"/>
</dbReference>
<organism evidence="2 3">
    <name type="scientific">Ancylostoma ceylanicum</name>
    <dbReference type="NCBI Taxonomy" id="53326"/>
    <lineage>
        <taxon>Eukaryota</taxon>
        <taxon>Metazoa</taxon>
        <taxon>Ecdysozoa</taxon>
        <taxon>Nematoda</taxon>
        <taxon>Chromadorea</taxon>
        <taxon>Rhabditida</taxon>
        <taxon>Rhabditina</taxon>
        <taxon>Rhabditomorpha</taxon>
        <taxon>Strongyloidea</taxon>
        <taxon>Ancylostomatidae</taxon>
        <taxon>Ancylostomatinae</taxon>
        <taxon>Ancylostoma</taxon>
    </lineage>
</organism>
<gene>
    <name evidence="2" type="ORF">ANCCEY_00710</name>
</gene>
<proteinExistence type="inferred from homology"/>
<name>A0A0D6M7Q7_9BILA</name>
<protein>
    <recommendedName>
        <fullName evidence="4">HD domain-containing protein</fullName>
    </recommendedName>
</protein>
<comment type="similarity">
    <text evidence="1">Belongs to the SAMHD1 family.</text>
</comment>
<dbReference type="GO" id="GO:0008832">
    <property type="term" value="F:dGTPase activity"/>
    <property type="evidence" value="ECO:0007669"/>
    <property type="project" value="TreeGrafter"/>
</dbReference>
<dbReference type="GO" id="GO:0005634">
    <property type="term" value="C:nucleus"/>
    <property type="evidence" value="ECO:0007669"/>
    <property type="project" value="TreeGrafter"/>
</dbReference>
<dbReference type="AlphaFoldDB" id="A0A0D6M7Q7"/>
<evidence type="ECO:0000256" key="1">
    <source>
        <dbReference type="ARBA" id="ARBA00005776"/>
    </source>
</evidence>
<dbReference type="SUPFAM" id="SSF109604">
    <property type="entry name" value="HD-domain/PDEase-like"/>
    <property type="match status" value="1"/>
</dbReference>
<sequence>MKLVEKKLREWPPLLDSFRTYWLAYKFVESLKRDPSLNITGQDHLCVSMAALCHDLGGGHGPFSHLFDGAFREASGAPPYTHESLSILILRRIVSDPEIRAALEQYLGTGQEFETNMAFIEEIISSEKFDSNGTWLPRGRPVEKAFLYDVVANSNDSIDVDKFEYLVRDSFCAGIPIPFNKHSIERLTENARVLPDPNRGFPRICYAKKVADIVLSVGDSRQMLHNLLYQHRVVCAIEAMVVKAMTLADKHLSYMGDDGVSYNLSEVTHNLEAYLKTTDAVLRDIANSTAPEMAEAQKILSAIERRNIPVMIAEVECGPSCADSKMVSRKLREELGPDYDEGNIMVLARVMHRGLDGRSHPMTRVLLYDNKAAGEVVARTVDEEWLRLKTPREAAIWSICLYVSRSMNAEERSKVGAAFDAVVTRSGLRSPECQRRNMAS</sequence>
<reference evidence="2 3" key="1">
    <citation type="submission" date="2013-05" db="EMBL/GenBank/DDBJ databases">
        <title>Draft genome of the parasitic nematode Anyclostoma ceylanicum.</title>
        <authorList>
            <person name="Mitreva M."/>
        </authorList>
    </citation>
    <scope>NUCLEOTIDE SEQUENCE [LARGE SCALE GENOMIC DNA]</scope>
</reference>
<accession>A0A0D6M7Q7</accession>
<dbReference type="InterPro" id="IPR003607">
    <property type="entry name" value="HD/PDEase_dom"/>
</dbReference>
<dbReference type="CDD" id="cd00077">
    <property type="entry name" value="HDc"/>
    <property type="match status" value="1"/>
</dbReference>
<evidence type="ECO:0000313" key="2">
    <source>
        <dbReference type="EMBL" id="EPB80155.1"/>
    </source>
</evidence>
<dbReference type="InterPro" id="IPR050135">
    <property type="entry name" value="dGTPase-like"/>
</dbReference>
<dbReference type="EMBL" id="KE124783">
    <property type="protein sequence ID" value="EPB80155.1"/>
    <property type="molecule type" value="Genomic_DNA"/>
</dbReference>
<dbReference type="GO" id="GO:0006203">
    <property type="term" value="P:dGTP catabolic process"/>
    <property type="evidence" value="ECO:0007669"/>
    <property type="project" value="TreeGrafter"/>
</dbReference>
<evidence type="ECO:0008006" key="4">
    <source>
        <dbReference type="Google" id="ProtNLM"/>
    </source>
</evidence>
<dbReference type="PANTHER" id="PTHR11373">
    <property type="entry name" value="DEOXYNUCLEOSIDE TRIPHOSPHATE TRIPHOSPHOHYDROLASE"/>
    <property type="match status" value="1"/>
</dbReference>
<keyword evidence="3" id="KW-1185">Reference proteome</keyword>
<dbReference type="Proteomes" id="UP000054495">
    <property type="component" value="Unassembled WGS sequence"/>
</dbReference>
<evidence type="ECO:0000313" key="3">
    <source>
        <dbReference type="Proteomes" id="UP000054495"/>
    </source>
</evidence>